<keyword evidence="4 7" id="KW-0472">Membrane</keyword>
<evidence type="ECO:0000256" key="1">
    <source>
        <dbReference type="ARBA" id="ARBA00004141"/>
    </source>
</evidence>
<feature type="transmembrane region" description="Helical" evidence="7">
    <location>
        <begin position="130"/>
        <end position="151"/>
    </location>
</feature>
<feature type="region of interest" description="Disordered" evidence="6">
    <location>
        <begin position="293"/>
        <end position="321"/>
    </location>
</feature>
<dbReference type="Pfam" id="PF20684">
    <property type="entry name" value="Fung_rhodopsin"/>
    <property type="match status" value="1"/>
</dbReference>
<comment type="subcellular location">
    <subcellularLocation>
        <location evidence="1">Membrane</location>
        <topology evidence="1">Multi-pass membrane protein</topology>
    </subcellularLocation>
</comment>
<evidence type="ECO:0000256" key="3">
    <source>
        <dbReference type="ARBA" id="ARBA00022989"/>
    </source>
</evidence>
<dbReference type="EMBL" id="AZGY01000001">
    <property type="protein sequence ID" value="OAA33221.1"/>
    <property type="molecule type" value="Genomic_DNA"/>
</dbReference>
<keyword evidence="3 7" id="KW-1133">Transmembrane helix</keyword>
<evidence type="ECO:0000256" key="2">
    <source>
        <dbReference type="ARBA" id="ARBA00022692"/>
    </source>
</evidence>
<dbReference type="AlphaFoldDB" id="A0A166V313"/>
<gene>
    <name evidence="9" type="ORF">AAL_00686</name>
</gene>
<accession>A0A166V313</accession>
<dbReference type="Proteomes" id="UP000078544">
    <property type="component" value="Unassembled WGS sequence"/>
</dbReference>
<dbReference type="PANTHER" id="PTHR33048">
    <property type="entry name" value="PTH11-LIKE INTEGRAL MEMBRANE PROTEIN (AFU_ORTHOLOGUE AFUA_5G11245)"/>
    <property type="match status" value="1"/>
</dbReference>
<dbReference type="InterPro" id="IPR049326">
    <property type="entry name" value="Rhodopsin_dom_fungi"/>
</dbReference>
<evidence type="ECO:0000256" key="7">
    <source>
        <dbReference type="SAM" id="Phobius"/>
    </source>
</evidence>
<sequence length="362" mass="40194">MLRDELAPPGGDVDRGPDALITFWTTAGISVVVVGLRFVGRRLRRQTGLDDWIMLLTLILYVVFVSILTKYITVGGLRHLYYLTPEERVIAAKWGWISQPFVIMGFATGKLSVAVLLWRVVGSTTFWRKWFLCFATISALLISIVNIVLTFTQCSPVEALWNQQLLKEGQTKCLSPSIQINFAIFLSSWNILTDVFLAALPASFMYKLDLSTRKKVGLSILLGLGATSAIFAGIKTMFLTSLGERSDVTWSTYQLYVWSGVELFVIILCGSVPPVKPVWDILRGKPRISTVTVTSNGRRESDLSTPSNKIKPRRNSDRSISAIDDEIELQAPVVAGDAASERSATSSLHLHPRQDNEVDSRP</sequence>
<evidence type="ECO:0000256" key="5">
    <source>
        <dbReference type="ARBA" id="ARBA00038359"/>
    </source>
</evidence>
<feature type="transmembrane region" description="Helical" evidence="7">
    <location>
        <begin position="52"/>
        <end position="74"/>
    </location>
</feature>
<feature type="region of interest" description="Disordered" evidence="6">
    <location>
        <begin position="336"/>
        <end position="362"/>
    </location>
</feature>
<protein>
    <submittedName>
        <fullName evidence="9">Integral membrane protein</fullName>
    </submittedName>
</protein>
<comment type="similarity">
    <text evidence="5">Belongs to the SAT4 family.</text>
</comment>
<feature type="transmembrane region" description="Helical" evidence="7">
    <location>
        <begin position="255"/>
        <end position="275"/>
    </location>
</feature>
<feature type="compositionally biased region" description="Basic and acidic residues" evidence="6">
    <location>
        <begin position="352"/>
        <end position="362"/>
    </location>
</feature>
<name>A0A166V313_9HYPO</name>
<dbReference type="GO" id="GO:0016020">
    <property type="term" value="C:membrane"/>
    <property type="evidence" value="ECO:0007669"/>
    <property type="project" value="UniProtKB-SubCell"/>
</dbReference>
<keyword evidence="10" id="KW-1185">Reference proteome</keyword>
<proteinExistence type="inferred from homology"/>
<dbReference type="STRING" id="1081109.A0A166V313"/>
<dbReference type="OrthoDB" id="5429740at2759"/>
<dbReference type="PANTHER" id="PTHR33048:SF146">
    <property type="entry name" value="INTEGRAL MEMBRANE PROTEIN"/>
    <property type="match status" value="1"/>
</dbReference>
<evidence type="ECO:0000313" key="9">
    <source>
        <dbReference type="EMBL" id="OAA33221.1"/>
    </source>
</evidence>
<comment type="caution">
    <text evidence="9">The sequence shown here is derived from an EMBL/GenBank/DDBJ whole genome shotgun (WGS) entry which is preliminary data.</text>
</comment>
<dbReference type="InterPro" id="IPR052337">
    <property type="entry name" value="SAT4-like"/>
</dbReference>
<feature type="transmembrane region" description="Helical" evidence="7">
    <location>
        <begin position="20"/>
        <end position="40"/>
    </location>
</feature>
<reference evidence="9 10" key="1">
    <citation type="journal article" date="2016" name="Genome Biol. Evol.">
        <title>Divergent and convergent evolution of fungal pathogenicity.</title>
        <authorList>
            <person name="Shang Y."/>
            <person name="Xiao G."/>
            <person name="Zheng P."/>
            <person name="Cen K."/>
            <person name="Zhan S."/>
            <person name="Wang C."/>
        </authorList>
    </citation>
    <scope>NUCLEOTIDE SEQUENCE [LARGE SCALE GENOMIC DNA]</scope>
    <source>
        <strain evidence="9 10">RCEF 2490</strain>
    </source>
</reference>
<feature type="transmembrane region" description="Helical" evidence="7">
    <location>
        <begin position="94"/>
        <end position="118"/>
    </location>
</feature>
<evidence type="ECO:0000256" key="6">
    <source>
        <dbReference type="SAM" id="MobiDB-lite"/>
    </source>
</evidence>
<feature type="domain" description="Rhodopsin" evidence="8">
    <location>
        <begin position="36"/>
        <end position="279"/>
    </location>
</feature>
<organism evidence="9 10">
    <name type="scientific">Moelleriella libera RCEF 2490</name>
    <dbReference type="NCBI Taxonomy" id="1081109"/>
    <lineage>
        <taxon>Eukaryota</taxon>
        <taxon>Fungi</taxon>
        <taxon>Dikarya</taxon>
        <taxon>Ascomycota</taxon>
        <taxon>Pezizomycotina</taxon>
        <taxon>Sordariomycetes</taxon>
        <taxon>Hypocreomycetidae</taxon>
        <taxon>Hypocreales</taxon>
        <taxon>Clavicipitaceae</taxon>
        <taxon>Moelleriella</taxon>
    </lineage>
</organism>
<keyword evidence="2 7" id="KW-0812">Transmembrane</keyword>
<feature type="transmembrane region" description="Helical" evidence="7">
    <location>
        <begin position="182"/>
        <end position="204"/>
    </location>
</feature>
<evidence type="ECO:0000256" key="4">
    <source>
        <dbReference type="ARBA" id="ARBA00023136"/>
    </source>
</evidence>
<evidence type="ECO:0000313" key="10">
    <source>
        <dbReference type="Proteomes" id="UP000078544"/>
    </source>
</evidence>
<feature type="transmembrane region" description="Helical" evidence="7">
    <location>
        <begin position="216"/>
        <end position="235"/>
    </location>
</feature>
<evidence type="ECO:0000259" key="8">
    <source>
        <dbReference type="Pfam" id="PF20684"/>
    </source>
</evidence>